<sequence length="60" mass="7301">MNLSKEDLQIINEVFCQAYCFDLPEKWDEEAEEYDGEEETNFNSTRFSEVWDKISREQDR</sequence>
<dbReference type="EMBL" id="AY939844">
    <property type="protein sequence ID" value="AAX44478.1"/>
    <property type="molecule type" value="Genomic_DNA"/>
</dbReference>
<dbReference type="Proteomes" id="UP000000991">
    <property type="component" value="Segment"/>
</dbReference>
<organism evidence="1 3">
    <name type="scientific">Prochlorococcus phage P-SSM2</name>
    <dbReference type="NCBI Taxonomy" id="268746"/>
    <lineage>
        <taxon>Viruses</taxon>
        <taxon>Duplodnaviria</taxon>
        <taxon>Heunggongvirae</taxon>
        <taxon>Uroviricota</taxon>
        <taxon>Caudoviricetes</taxon>
        <taxon>Pantevenvirales</taxon>
        <taxon>Kyanoviridae</taxon>
        <taxon>Salacisavirus</taxon>
        <taxon>Salacisavirus pssm2</taxon>
    </lineage>
</organism>
<reference evidence="1 3" key="1">
    <citation type="journal article" date="2005" name="PLoS Biol.">
        <title>Three Prochlorococcus cyanophage genomes: signature features and ecological interpretations.</title>
        <authorList>
            <person name="Sullivan M.B."/>
            <person name="Coleman M.L."/>
            <person name="Weigele P."/>
            <person name="Rohwer F."/>
            <person name="Chisholm S.W."/>
        </authorList>
    </citation>
    <scope>NUCLEOTIDE SEQUENCE</scope>
</reference>
<evidence type="ECO:0000313" key="2">
    <source>
        <dbReference type="EMBL" id="ACY75976.1"/>
    </source>
</evidence>
<keyword evidence="3" id="KW-1185">Reference proteome</keyword>
<dbReference type="RefSeq" id="YP_214332.1">
    <property type="nucleotide sequence ID" value="NC_006883.2"/>
</dbReference>
<evidence type="ECO:0000313" key="3">
    <source>
        <dbReference type="Proteomes" id="UP000000991"/>
    </source>
</evidence>
<reference evidence="2 4" key="2">
    <citation type="submission" date="2009-10" db="EMBL/GenBank/DDBJ databases">
        <title>The Genome Sequence of Prochlorococcus phage P-SSM2.</title>
        <authorList>
            <consortium name="The Broad Institute Genome Sequencing Platform"/>
            <person name="Henn M.R."/>
            <person name="Sullivan M.S."/>
            <person name="Osburne M.S."/>
            <person name="Levin J."/>
            <person name="Malboeuf C."/>
            <person name="Casali M."/>
            <person name="Russ C."/>
            <person name="Lennon N."/>
            <person name="Chapman S.B."/>
            <person name="Erlich R."/>
            <person name="Young S.K."/>
            <person name="Koehrsen M."/>
            <person name="Yandava C."/>
            <person name="Zeng Q."/>
            <person name="Alvarado L."/>
            <person name="Anderson S."/>
            <person name="Berlin A."/>
            <person name="Borenstein D."/>
            <person name="Chen Z."/>
            <person name="Engels R."/>
            <person name="Freedman E."/>
            <person name="Gellesch M."/>
            <person name="Goldberg J."/>
            <person name="Green L."/>
            <person name="Griggs A."/>
            <person name="Gujja S."/>
            <person name="Heilman E.R."/>
            <person name="Heiman D."/>
            <person name="Hepburn T."/>
            <person name="Howarth C."/>
            <person name="Jen D."/>
            <person name="Larson L."/>
            <person name="Lewis B."/>
            <person name="Mehta T."/>
            <person name="Park D."/>
            <person name="Pearson M."/>
            <person name="Richards J."/>
            <person name="Rizzolo K."/>
            <person name="Roberts A."/>
            <person name="Ryan E."/>
            <person name="Saif S."/>
            <person name="Shea T."/>
            <person name="Shenoy N."/>
            <person name="Sisk P."/>
            <person name="Stolte C."/>
            <person name="Sykes S."/>
            <person name="Walk T."/>
            <person name="White J."/>
            <person name="Yu Q."/>
            <person name="Coleman M.L."/>
            <person name="Huang K.H."/>
            <person name="Weigele P.R."/>
            <person name="DeFrancesco A.S."/>
            <person name="Kern S.E."/>
            <person name="Thompson L.R."/>
            <person name="Fu R."/>
            <person name="Hombeck B."/>
            <person name="Chisholm S.W."/>
            <person name="Haas B."/>
            <person name="Nusbaum C."/>
            <person name="Birren B."/>
        </authorList>
    </citation>
    <scope>NUCLEOTIDE SEQUENCE [LARGE SCALE GENOMIC DNA]</scope>
    <source>
        <strain evidence="2">P-SSM2</strain>
    </source>
</reference>
<proteinExistence type="predicted"/>
<gene>
    <name evidence="2" type="ORF">PCMG_00100</name>
    <name evidence="1" type="ORF">PSSM2_100</name>
</gene>
<dbReference type="Proteomes" id="UP000013923">
    <property type="component" value="Genome"/>
</dbReference>
<dbReference type="KEGG" id="vg:3294182"/>
<organismHost>
    <name type="scientific">Prochlorococcus</name>
    <dbReference type="NCBI Taxonomy" id="1218"/>
</organismHost>
<reference evidence="1 3" key="3">
    <citation type="journal article" date="2010" name="Environ. Microbiol.">
        <title>Genomic analysis of oceanic cyanobacterial myoviruses compared with T4-like myoviruses from diverse hosts and environments.</title>
        <authorList>
            <person name="Sullivan M.B."/>
            <person name="Huang K.H."/>
            <person name="Ignacio-Espinoza J.C."/>
            <person name="Berlin A.M."/>
            <person name="Kelly L."/>
            <person name="Weigele P.R."/>
            <person name="DeFrancesco A.S."/>
            <person name="Kern S.E."/>
            <person name="Thompson L.R."/>
            <person name="Young S."/>
            <person name="Yandava C."/>
            <person name="Fu R."/>
            <person name="Krastins B."/>
            <person name="Chase M."/>
            <person name="Sarracino D."/>
            <person name="Osburne M.S."/>
            <person name="Henn M.R."/>
            <person name="Chisholm S.W."/>
        </authorList>
    </citation>
    <scope>NUCLEOTIDE SEQUENCE [LARGE SCALE GENOMIC DNA]</scope>
</reference>
<name>Q58MQ4_BPPRM</name>
<dbReference type="EMBL" id="GU071092">
    <property type="protein sequence ID" value="ACY75976.1"/>
    <property type="molecule type" value="Genomic_DNA"/>
</dbReference>
<accession>Q58MQ4</accession>
<protein>
    <submittedName>
        <fullName evidence="1">Uncharacterized protein</fullName>
    </submittedName>
</protein>
<evidence type="ECO:0000313" key="1">
    <source>
        <dbReference type="EMBL" id="AAX44478.1"/>
    </source>
</evidence>
<evidence type="ECO:0000313" key="4">
    <source>
        <dbReference type="Proteomes" id="UP000013923"/>
    </source>
</evidence>
<dbReference type="GeneID" id="3294182"/>